<gene>
    <name evidence="1" type="primary">ga19280</name>
    <name evidence="1" type="ORF">PR202_ga19280</name>
</gene>
<dbReference type="Proteomes" id="UP001054889">
    <property type="component" value="Unassembled WGS sequence"/>
</dbReference>
<reference evidence="1" key="2">
    <citation type="submission" date="2021-12" db="EMBL/GenBank/DDBJ databases">
        <title>Resequencing data analysis of finger millet.</title>
        <authorList>
            <person name="Hatakeyama M."/>
            <person name="Aluri S."/>
            <person name="Balachadran M.T."/>
            <person name="Sivarajan S.R."/>
            <person name="Poveda L."/>
            <person name="Shimizu-Inatsugi R."/>
            <person name="Schlapbach R."/>
            <person name="Sreeman S.M."/>
            <person name="Shimizu K.K."/>
        </authorList>
    </citation>
    <scope>NUCLEOTIDE SEQUENCE</scope>
</reference>
<evidence type="ECO:0000313" key="2">
    <source>
        <dbReference type="Proteomes" id="UP001054889"/>
    </source>
</evidence>
<accession>A0AAV5CU92</accession>
<reference evidence="1" key="1">
    <citation type="journal article" date="2018" name="DNA Res.">
        <title>Multiple hybrid de novo genome assembly of finger millet, an orphan allotetraploid crop.</title>
        <authorList>
            <person name="Hatakeyama M."/>
            <person name="Aluri S."/>
            <person name="Balachadran M.T."/>
            <person name="Sivarajan S.R."/>
            <person name="Patrignani A."/>
            <person name="Gruter S."/>
            <person name="Poveda L."/>
            <person name="Shimizu-Inatsugi R."/>
            <person name="Baeten J."/>
            <person name="Francoijs K.J."/>
            <person name="Nataraja K.N."/>
            <person name="Reddy Y.A.N."/>
            <person name="Phadnis S."/>
            <person name="Ravikumar R.L."/>
            <person name="Schlapbach R."/>
            <person name="Sreeman S.M."/>
            <person name="Shimizu K.K."/>
        </authorList>
    </citation>
    <scope>NUCLEOTIDE SEQUENCE</scope>
</reference>
<sequence>MGRACLHRRVMREEKINKCLQVHRKTSASIVSGWTPIQQLSSSATKDREQPSSSANETMSLDRLIEWPALTWVLISLSNDKYRVIEMPSDVEWTDYSDFYLRKSEKGLSFASFRDWYDLWVWVHDESHDQIEWVLRHQIDMTPILCVLDYDEQIEGPWILQDVSNNKDDDNPSVKEKNFEWDSDNDDVINVEYEAAQRHHGEITVLGFHPYKDVVFLNVVARRAVAYHLNCLVVQDLGNISPKDYDAVAGVFAEILMSFPYTPCLMEFPDNNLEGHDQD</sequence>
<evidence type="ECO:0000313" key="1">
    <source>
        <dbReference type="EMBL" id="GJN01974.1"/>
    </source>
</evidence>
<proteinExistence type="predicted"/>
<dbReference type="PANTHER" id="PTHR34591">
    <property type="entry name" value="OS03G0653100 PROTEIN-RELATED"/>
    <property type="match status" value="1"/>
</dbReference>
<dbReference type="EMBL" id="BQKI01000009">
    <property type="protein sequence ID" value="GJN01974.1"/>
    <property type="molecule type" value="Genomic_DNA"/>
</dbReference>
<organism evidence="1 2">
    <name type="scientific">Eleusine coracana subsp. coracana</name>
    <dbReference type="NCBI Taxonomy" id="191504"/>
    <lineage>
        <taxon>Eukaryota</taxon>
        <taxon>Viridiplantae</taxon>
        <taxon>Streptophyta</taxon>
        <taxon>Embryophyta</taxon>
        <taxon>Tracheophyta</taxon>
        <taxon>Spermatophyta</taxon>
        <taxon>Magnoliopsida</taxon>
        <taxon>Liliopsida</taxon>
        <taxon>Poales</taxon>
        <taxon>Poaceae</taxon>
        <taxon>PACMAD clade</taxon>
        <taxon>Chloridoideae</taxon>
        <taxon>Cynodonteae</taxon>
        <taxon>Eleusininae</taxon>
        <taxon>Eleusine</taxon>
    </lineage>
</organism>
<dbReference type="AlphaFoldDB" id="A0AAV5CU92"/>
<comment type="caution">
    <text evidence="1">The sequence shown here is derived from an EMBL/GenBank/DDBJ whole genome shotgun (WGS) entry which is preliminary data.</text>
</comment>
<name>A0AAV5CU92_ELECO</name>
<keyword evidence="2" id="KW-1185">Reference proteome</keyword>
<protein>
    <submittedName>
        <fullName evidence="1">Uncharacterized protein</fullName>
    </submittedName>
</protein>